<comment type="caution">
    <text evidence="1">The sequence shown here is derived from an EMBL/GenBank/DDBJ whole genome shotgun (WGS) entry which is preliminary data.</text>
</comment>
<dbReference type="EMBL" id="LAZR01015990">
    <property type="protein sequence ID" value="KKM06452.1"/>
    <property type="molecule type" value="Genomic_DNA"/>
</dbReference>
<reference evidence="1" key="1">
    <citation type="journal article" date="2015" name="Nature">
        <title>Complex archaea that bridge the gap between prokaryotes and eukaryotes.</title>
        <authorList>
            <person name="Spang A."/>
            <person name="Saw J.H."/>
            <person name="Jorgensen S.L."/>
            <person name="Zaremba-Niedzwiedzka K."/>
            <person name="Martijn J."/>
            <person name="Lind A.E."/>
            <person name="van Eijk R."/>
            <person name="Schleper C."/>
            <person name="Guy L."/>
            <person name="Ettema T.J."/>
        </authorList>
    </citation>
    <scope>NUCLEOTIDE SEQUENCE</scope>
</reference>
<proteinExistence type="predicted"/>
<gene>
    <name evidence="1" type="ORF">LCGC14_1743870</name>
</gene>
<organism evidence="1">
    <name type="scientific">marine sediment metagenome</name>
    <dbReference type="NCBI Taxonomy" id="412755"/>
    <lineage>
        <taxon>unclassified sequences</taxon>
        <taxon>metagenomes</taxon>
        <taxon>ecological metagenomes</taxon>
    </lineage>
</organism>
<accession>A0A0F9HTI9</accession>
<protein>
    <submittedName>
        <fullName evidence="1">Uncharacterized protein</fullName>
    </submittedName>
</protein>
<sequence length="48" mass="5100">MLFKSGLITQGSGSIGGLTASHNRGGMYFRARTIPTNPATSFQTVVRN</sequence>
<feature type="non-terminal residue" evidence="1">
    <location>
        <position position="48"/>
    </location>
</feature>
<evidence type="ECO:0000313" key="1">
    <source>
        <dbReference type="EMBL" id="KKM06452.1"/>
    </source>
</evidence>
<dbReference type="AlphaFoldDB" id="A0A0F9HTI9"/>
<name>A0A0F9HTI9_9ZZZZ</name>